<evidence type="ECO:0000313" key="2">
    <source>
        <dbReference type="EMBL" id="PXX54330.1"/>
    </source>
</evidence>
<keyword evidence="3" id="KW-1185">Reference proteome</keyword>
<dbReference type="Proteomes" id="UP000248057">
    <property type="component" value="Unassembled WGS sequence"/>
</dbReference>
<keyword evidence="1" id="KW-0472">Membrane</keyword>
<dbReference type="GeneID" id="86061180"/>
<name>A0A2V3YBM5_9FIRM</name>
<keyword evidence="1" id="KW-0812">Transmembrane</keyword>
<organism evidence="2 3">
    <name type="scientific">Hungatella effluvii</name>
    <dbReference type="NCBI Taxonomy" id="1096246"/>
    <lineage>
        <taxon>Bacteria</taxon>
        <taxon>Bacillati</taxon>
        <taxon>Bacillota</taxon>
        <taxon>Clostridia</taxon>
        <taxon>Lachnospirales</taxon>
        <taxon>Lachnospiraceae</taxon>
        <taxon>Hungatella</taxon>
    </lineage>
</organism>
<dbReference type="AlphaFoldDB" id="A0A2V3YBM5"/>
<gene>
    <name evidence="2" type="ORF">DFR60_104155</name>
</gene>
<evidence type="ECO:0000313" key="3">
    <source>
        <dbReference type="Proteomes" id="UP000248057"/>
    </source>
</evidence>
<accession>A0A2V3YBM5</accession>
<comment type="caution">
    <text evidence="2">The sequence shown here is derived from an EMBL/GenBank/DDBJ whole genome shotgun (WGS) entry which is preliminary data.</text>
</comment>
<proteinExistence type="predicted"/>
<dbReference type="EMBL" id="QJKD01000004">
    <property type="protein sequence ID" value="PXX54330.1"/>
    <property type="molecule type" value="Genomic_DNA"/>
</dbReference>
<reference evidence="2 3" key="1">
    <citation type="submission" date="2018-05" db="EMBL/GenBank/DDBJ databases">
        <title>Genomic Encyclopedia of Type Strains, Phase IV (KMG-IV): sequencing the most valuable type-strain genomes for metagenomic binning, comparative biology and taxonomic classification.</title>
        <authorList>
            <person name="Goeker M."/>
        </authorList>
    </citation>
    <scope>NUCLEOTIDE SEQUENCE [LARGE SCALE GENOMIC DNA]</scope>
    <source>
        <strain evidence="2 3">DSM 24995</strain>
    </source>
</reference>
<protein>
    <submittedName>
        <fullName evidence="2">Uncharacterized protein</fullName>
    </submittedName>
</protein>
<dbReference type="RefSeq" id="WP_243005023.1">
    <property type="nucleotide sequence ID" value="NZ_QJKD01000004.1"/>
</dbReference>
<keyword evidence="1" id="KW-1133">Transmembrane helix</keyword>
<evidence type="ECO:0000256" key="1">
    <source>
        <dbReference type="SAM" id="Phobius"/>
    </source>
</evidence>
<feature type="transmembrane region" description="Helical" evidence="1">
    <location>
        <begin position="43"/>
        <end position="65"/>
    </location>
</feature>
<sequence>MNANHILDALEMIDDTYIIEAKVRGNMSTTPAGKKDRNIKRTLTLVAVIAALLALCGFAAYQFGWFDPWLQKPSADPVQTVQSAIEGQAAKEYTLRVRIEEIEVDDAETARVAAMYSGSELAEARGWTDEYLAEHFIVVRAKYYVEYDHTKTFMDDGYTEQYFYLTQDIETGEWTISENTSPNTSIVLQEPYAVWEYEPLLSSKLPAYLFHF</sequence>